<dbReference type="WBParaSite" id="RSKR_0001101300.1">
    <property type="protein sequence ID" value="RSKR_0001101300.1"/>
    <property type="gene ID" value="RSKR_0001101300"/>
</dbReference>
<proteinExistence type="predicted"/>
<accession>A0AC35UGG1</accession>
<dbReference type="Proteomes" id="UP000095286">
    <property type="component" value="Unplaced"/>
</dbReference>
<sequence length="172" mass="19593">MHLVALTFLIGFAITVEGVQYDFDSGDDLVVEPFLRNVDRSNRLAKRHLEEDDEDGTSAACASVIKINWQPSKGHISNGSRVEIYQQPHSTFTSNYIECRSHDRPSCHGIHTLKFKSECVTLYQLFDVFVRLDGTNYAFQRAQLKVPIACQCLVEQRSLDPRLIQGKFIDFP</sequence>
<protein>
    <submittedName>
        <fullName evidence="2">NGF domain-containing protein</fullName>
    </submittedName>
</protein>
<reference evidence="2" key="1">
    <citation type="submission" date="2016-11" db="UniProtKB">
        <authorList>
            <consortium name="WormBaseParasite"/>
        </authorList>
    </citation>
    <scope>IDENTIFICATION</scope>
    <source>
        <strain evidence="2">KR3021</strain>
    </source>
</reference>
<evidence type="ECO:0000313" key="1">
    <source>
        <dbReference type="Proteomes" id="UP000095286"/>
    </source>
</evidence>
<name>A0AC35UGG1_9BILA</name>
<organism evidence="1 2">
    <name type="scientific">Rhabditophanes sp. KR3021</name>
    <dbReference type="NCBI Taxonomy" id="114890"/>
    <lineage>
        <taxon>Eukaryota</taxon>
        <taxon>Metazoa</taxon>
        <taxon>Ecdysozoa</taxon>
        <taxon>Nematoda</taxon>
        <taxon>Chromadorea</taxon>
        <taxon>Rhabditida</taxon>
        <taxon>Tylenchina</taxon>
        <taxon>Panagrolaimomorpha</taxon>
        <taxon>Strongyloidoidea</taxon>
        <taxon>Alloionematidae</taxon>
        <taxon>Rhabditophanes</taxon>
    </lineage>
</organism>
<evidence type="ECO:0000313" key="2">
    <source>
        <dbReference type="WBParaSite" id="RSKR_0001101300.1"/>
    </source>
</evidence>